<dbReference type="Proteomes" id="UP000479000">
    <property type="component" value="Unassembled WGS sequence"/>
</dbReference>
<evidence type="ECO:0000313" key="1">
    <source>
        <dbReference type="EMBL" id="CAB0020276.1"/>
    </source>
</evidence>
<reference evidence="1 2" key="1">
    <citation type="submission" date="2020-02" db="EMBL/GenBank/DDBJ databases">
        <authorList>
            <person name="Ferguson B K."/>
        </authorList>
    </citation>
    <scope>NUCLEOTIDE SEQUENCE [LARGE SCALE GENOMIC DNA]</scope>
</reference>
<proteinExistence type="predicted"/>
<accession>A0A6H5HT08</accession>
<name>A0A6H5HT08_9HEMI</name>
<protein>
    <submittedName>
        <fullName evidence="1">Uncharacterized protein</fullName>
    </submittedName>
</protein>
<organism evidence="1 2">
    <name type="scientific">Nesidiocoris tenuis</name>
    <dbReference type="NCBI Taxonomy" id="355587"/>
    <lineage>
        <taxon>Eukaryota</taxon>
        <taxon>Metazoa</taxon>
        <taxon>Ecdysozoa</taxon>
        <taxon>Arthropoda</taxon>
        <taxon>Hexapoda</taxon>
        <taxon>Insecta</taxon>
        <taxon>Pterygota</taxon>
        <taxon>Neoptera</taxon>
        <taxon>Paraneoptera</taxon>
        <taxon>Hemiptera</taxon>
        <taxon>Heteroptera</taxon>
        <taxon>Panheteroptera</taxon>
        <taxon>Cimicomorpha</taxon>
        <taxon>Miridae</taxon>
        <taxon>Dicyphina</taxon>
        <taxon>Nesidiocoris</taxon>
    </lineage>
</organism>
<dbReference type="EMBL" id="CADCXU010035183">
    <property type="protein sequence ID" value="CAB0020276.1"/>
    <property type="molecule type" value="Genomic_DNA"/>
</dbReference>
<dbReference type="AlphaFoldDB" id="A0A6H5HT08"/>
<gene>
    <name evidence="1" type="ORF">NTEN_LOCUS23868</name>
</gene>
<sequence length="229" mass="25798">MFLDSPTGEEDFLHPELYRSGISGGGAVSTTVPCPKDYLLEIRVRITNWFHYFLEEKIFNHQDKSVGLISIEIAPIPNLISVSRIQIGLEIGIVRRSKSISHQEIGDIHLDQDGAHATPLTMNHSFRNDPNGDEGIRYRGRAIICLVGGRARIGLPSDQAGETIPGVSVVRLFFDLSRDKWERSSCIVSRFEKTALPRSLGSGAYLPADSFNKNEYFNVREWLWEGRRN</sequence>
<evidence type="ECO:0000313" key="2">
    <source>
        <dbReference type="Proteomes" id="UP000479000"/>
    </source>
</evidence>
<keyword evidence="2" id="KW-1185">Reference proteome</keyword>